<feature type="transmembrane region" description="Helical" evidence="1">
    <location>
        <begin position="12"/>
        <end position="35"/>
    </location>
</feature>
<accession>A0A0J7I371</accession>
<evidence type="ECO:0008006" key="4">
    <source>
        <dbReference type="Google" id="ProtNLM"/>
    </source>
</evidence>
<keyword evidence="3" id="KW-1185">Reference proteome</keyword>
<dbReference type="PATRIC" id="fig|558151.6.peg.3919"/>
<dbReference type="AlphaFoldDB" id="A0A0J7I371"/>
<proteinExistence type="predicted"/>
<feature type="transmembrane region" description="Helical" evidence="1">
    <location>
        <begin position="180"/>
        <end position="199"/>
    </location>
</feature>
<evidence type="ECO:0000313" key="3">
    <source>
        <dbReference type="Proteomes" id="UP000036261"/>
    </source>
</evidence>
<reference evidence="2 3" key="1">
    <citation type="journal article" date="2013" name="Int. J. Syst. Evol. Microbiol.">
        <title>Chryseobacterium angstadtii sp. nov., isolated from a newt tank.</title>
        <authorList>
            <person name="Kirk K.E."/>
            <person name="Hoffman J.A."/>
            <person name="Smith K.A."/>
            <person name="Strahan B.L."/>
            <person name="Failor K.C."/>
            <person name="Krebs J.E."/>
            <person name="Gale A.N."/>
            <person name="Do T.D."/>
            <person name="Sontag T.C."/>
            <person name="Batties A.M."/>
            <person name="Mistiszyn K."/>
            <person name="Newman J.D."/>
        </authorList>
    </citation>
    <scope>NUCLEOTIDE SEQUENCE [LARGE SCALE GENOMIC DNA]</scope>
    <source>
        <strain evidence="2 3">KM</strain>
    </source>
</reference>
<feature type="transmembrane region" description="Helical" evidence="1">
    <location>
        <begin position="47"/>
        <end position="68"/>
    </location>
</feature>
<sequence>MKDKIIYKSSPFSINLFIFFIGFILFSLMMGFTYSTLEQNPDADSKMAVYIINSIFLLFASGSLFYFLKTQIIKITPDYLMVSYQFLPFSRKILLEDIVGFKQIPRPVKYSKGFEKQTTVYTIFETFIILKNGKKIRNYALNDFELKEVRKLIEKIKRKECTFDVKTLTAAEFVFQNLPVTLFLIICLFLIAGLSNALINNL</sequence>
<keyword evidence="1" id="KW-0812">Transmembrane</keyword>
<organism evidence="2 3">
    <name type="scientific">Chryseobacterium angstadtii</name>
    <dbReference type="NCBI Taxonomy" id="558151"/>
    <lineage>
        <taxon>Bacteria</taxon>
        <taxon>Pseudomonadati</taxon>
        <taxon>Bacteroidota</taxon>
        <taxon>Flavobacteriia</taxon>
        <taxon>Flavobacteriales</taxon>
        <taxon>Weeksellaceae</taxon>
        <taxon>Chryseobacterium group</taxon>
        <taxon>Chryseobacterium</taxon>
    </lineage>
</organism>
<name>A0A0J7I371_9FLAO</name>
<protein>
    <recommendedName>
        <fullName evidence="4">PH domain-containing protein</fullName>
    </recommendedName>
</protein>
<gene>
    <name evidence="2" type="ORF">ACM46_18560</name>
</gene>
<dbReference type="EMBL" id="LFND01000006">
    <property type="protein sequence ID" value="KMQ60221.1"/>
    <property type="molecule type" value="Genomic_DNA"/>
</dbReference>
<evidence type="ECO:0000256" key="1">
    <source>
        <dbReference type="SAM" id="Phobius"/>
    </source>
</evidence>
<keyword evidence="1" id="KW-0472">Membrane</keyword>
<comment type="caution">
    <text evidence="2">The sequence shown here is derived from an EMBL/GenBank/DDBJ whole genome shotgun (WGS) entry which is preliminary data.</text>
</comment>
<dbReference type="STRING" id="558151.ACM46_18560"/>
<dbReference type="Proteomes" id="UP000036261">
    <property type="component" value="Unassembled WGS sequence"/>
</dbReference>
<keyword evidence="1" id="KW-1133">Transmembrane helix</keyword>
<evidence type="ECO:0000313" key="2">
    <source>
        <dbReference type="EMBL" id="KMQ60221.1"/>
    </source>
</evidence>